<dbReference type="OrthoDB" id="7061052at2"/>
<dbReference type="InterPro" id="IPR014347">
    <property type="entry name" value="Tautomerase/MIF_sf"/>
</dbReference>
<organism evidence="1 2">
    <name type="scientific">Parendozoicomonas haliclonae</name>
    <dbReference type="NCBI Taxonomy" id="1960125"/>
    <lineage>
        <taxon>Bacteria</taxon>
        <taxon>Pseudomonadati</taxon>
        <taxon>Pseudomonadota</taxon>
        <taxon>Gammaproteobacteria</taxon>
        <taxon>Oceanospirillales</taxon>
        <taxon>Endozoicomonadaceae</taxon>
        <taxon>Parendozoicomonas</taxon>
    </lineage>
</organism>
<reference evidence="1 2" key="1">
    <citation type="submission" date="2017-03" db="EMBL/GenBank/DDBJ databases">
        <authorList>
            <person name="Afonso C.L."/>
            <person name="Miller P.J."/>
            <person name="Scott M.A."/>
            <person name="Spackman E."/>
            <person name="Goraichik I."/>
            <person name="Dimitrov K.M."/>
            <person name="Suarez D.L."/>
            <person name="Swayne D.E."/>
        </authorList>
    </citation>
    <scope>NUCLEOTIDE SEQUENCE [LARGE SCALE GENOMIC DNA]</scope>
    <source>
        <strain evidence="1">SB41UT1</strain>
    </source>
</reference>
<gene>
    <name evidence="1" type="ORF">EHSB41UT_04734</name>
</gene>
<keyword evidence="2" id="KW-1185">Reference proteome</keyword>
<dbReference type="Proteomes" id="UP000196573">
    <property type="component" value="Unassembled WGS sequence"/>
</dbReference>
<evidence type="ECO:0000313" key="1">
    <source>
        <dbReference type="EMBL" id="SMA50916.1"/>
    </source>
</evidence>
<dbReference type="AlphaFoldDB" id="A0A1X7ARI0"/>
<dbReference type="RefSeq" id="WP_087113359.1">
    <property type="nucleotide sequence ID" value="NZ_CBCSCN010000021.1"/>
</dbReference>
<sequence>MKVIRVMCSIQEGAIGKTNIKRLEATIPKIYHKHFGAGYKLVFMWLTIPYGQAWLAGKRSTASSIQLPVEDGLPSDRRHPFMAEVCAHWQEITGCNKDEIILASTDFSHYEEFQQVMLQRFPANKQKVVMLKMLMGFGKGWLKKGYLNNSITL</sequence>
<accession>A0A1X7ARI0</accession>
<proteinExistence type="predicted"/>
<protein>
    <submittedName>
        <fullName evidence="1">Uncharacterized protein</fullName>
    </submittedName>
</protein>
<evidence type="ECO:0000313" key="2">
    <source>
        <dbReference type="Proteomes" id="UP000196573"/>
    </source>
</evidence>
<dbReference type="Gene3D" id="3.30.429.10">
    <property type="entry name" value="Macrophage Migration Inhibitory Factor"/>
    <property type="match status" value="1"/>
</dbReference>
<dbReference type="EMBL" id="FWPT01000020">
    <property type="protein sequence ID" value="SMA50916.1"/>
    <property type="molecule type" value="Genomic_DNA"/>
</dbReference>
<name>A0A1X7ARI0_9GAMM</name>